<protein>
    <recommendedName>
        <fullName evidence="5">Pseudouridine synthase</fullName>
        <ecNumber evidence="5">5.4.99.-</ecNumber>
    </recommendedName>
</protein>
<comment type="function">
    <text evidence="5">Responsible for synthesis of pseudouridine from uracil.</text>
</comment>
<dbReference type="InterPro" id="IPR050188">
    <property type="entry name" value="RluA_PseudoU_synthase"/>
</dbReference>
<evidence type="ECO:0000256" key="1">
    <source>
        <dbReference type="ARBA" id="ARBA00000073"/>
    </source>
</evidence>
<feature type="active site" evidence="3">
    <location>
        <position position="130"/>
    </location>
</feature>
<dbReference type="GO" id="GO:0000455">
    <property type="term" value="P:enzyme-directed rRNA pseudouridine synthesis"/>
    <property type="evidence" value="ECO:0007669"/>
    <property type="project" value="TreeGrafter"/>
</dbReference>
<evidence type="ECO:0000259" key="6">
    <source>
        <dbReference type="Pfam" id="PF00849"/>
    </source>
</evidence>
<evidence type="ECO:0000256" key="3">
    <source>
        <dbReference type="PIRSR" id="PIRSR606225-1"/>
    </source>
</evidence>
<dbReference type="KEGG" id="ahk:NCTC10172_00343"/>
<dbReference type="Proteomes" id="UP000290909">
    <property type="component" value="Chromosome"/>
</dbReference>
<dbReference type="EMBL" id="LR215050">
    <property type="protein sequence ID" value="VEU82333.1"/>
    <property type="molecule type" value="Genomic_DNA"/>
</dbReference>
<proteinExistence type="inferred from homology"/>
<feature type="domain" description="Pseudouridine synthase RsuA/RluA-like" evidence="6">
    <location>
        <begin position="84"/>
        <end position="233"/>
    </location>
</feature>
<dbReference type="GO" id="GO:0009982">
    <property type="term" value="F:pseudouridine synthase activity"/>
    <property type="evidence" value="ECO:0007669"/>
    <property type="project" value="InterPro"/>
</dbReference>
<dbReference type="STRING" id="1408416.GCA_000702765_01159"/>
<comment type="similarity">
    <text evidence="2 5">Belongs to the pseudouridine synthase RluA family.</text>
</comment>
<dbReference type="CDD" id="cd02869">
    <property type="entry name" value="PseudoU_synth_RluA_like"/>
    <property type="match status" value="1"/>
</dbReference>
<evidence type="ECO:0000256" key="4">
    <source>
        <dbReference type="PROSITE-ProRule" id="PRU00182"/>
    </source>
</evidence>
<keyword evidence="4" id="KW-0694">RNA-binding</keyword>
<dbReference type="Gene3D" id="3.30.2350.10">
    <property type="entry name" value="Pseudouridine synthase"/>
    <property type="match status" value="1"/>
</dbReference>
<gene>
    <name evidence="7" type="primary">rluD_1</name>
    <name evidence="7" type="ORF">NCTC10172_00343</name>
</gene>
<dbReference type="InterPro" id="IPR006145">
    <property type="entry name" value="PsdUridine_synth_RsuA/RluA"/>
</dbReference>
<dbReference type="EC" id="5.4.99.-" evidence="5"/>
<reference evidence="7 8" key="1">
    <citation type="submission" date="2019-01" db="EMBL/GenBank/DDBJ databases">
        <authorList>
            <consortium name="Pathogen Informatics"/>
        </authorList>
    </citation>
    <scope>NUCLEOTIDE SEQUENCE [LARGE SCALE GENOMIC DNA]</scope>
    <source>
        <strain evidence="7 8">NCTC10172</strain>
    </source>
</reference>
<dbReference type="PANTHER" id="PTHR21600:SF44">
    <property type="entry name" value="RIBOSOMAL LARGE SUBUNIT PSEUDOURIDINE SYNTHASE D"/>
    <property type="match status" value="1"/>
</dbReference>
<dbReference type="RefSeq" id="WP_035369778.1">
    <property type="nucleotide sequence ID" value="NZ_LR215050.1"/>
</dbReference>
<keyword evidence="5 7" id="KW-0413">Isomerase</keyword>
<evidence type="ECO:0000256" key="2">
    <source>
        <dbReference type="ARBA" id="ARBA00010876"/>
    </source>
</evidence>
<dbReference type="NCBIfam" id="TIGR00005">
    <property type="entry name" value="rluA_subfam"/>
    <property type="match status" value="1"/>
</dbReference>
<comment type="catalytic activity">
    <reaction evidence="1 5">
        <text>a uridine in RNA = a pseudouridine in RNA</text>
        <dbReference type="Rhea" id="RHEA:48348"/>
        <dbReference type="Rhea" id="RHEA-COMP:12068"/>
        <dbReference type="Rhea" id="RHEA-COMP:12069"/>
        <dbReference type="ChEBI" id="CHEBI:65314"/>
        <dbReference type="ChEBI" id="CHEBI:65315"/>
    </reaction>
</comment>
<dbReference type="GO" id="GO:0003723">
    <property type="term" value="F:RNA binding"/>
    <property type="evidence" value="ECO:0007669"/>
    <property type="project" value="UniProtKB-KW"/>
</dbReference>
<dbReference type="PANTHER" id="PTHR21600">
    <property type="entry name" value="MITOCHONDRIAL RNA PSEUDOURIDINE SYNTHASE"/>
    <property type="match status" value="1"/>
</dbReference>
<evidence type="ECO:0000313" key="8">
    <source>
        <dbReference type="Proteomes" id="UP000290909"/>
    </source>
</evidence>
<accession>A0A449BIU9</accession>
<keyword evidence="8" id="KW-1185">Reference proteome</keyword>
<evidence type="ECO:0000313" key="7">
    <source>
        <dbReference type="EMBL" id="VEU82333.1"/>
    </source>
</evidence>
<dbReference type="InterPro" id="IPR006225">
    <property type="entry name" value="PsdUridine_synth_RluC/D"/>
</dbReference>
<sequence>MNMIKFNPSIEFVGKTIREYLQSLFVGKAVIYKYSSNKWIFVNDKNVNSEYRLKEDDQIEILLEEKDTTYFTNEPITIIYEDDDIVLVEKPIDLLVHTDGNEYDTLTDRVGNYYQEKGYKHPVLPAHRIDKDTSGMVLFAKHFVALAYFSNLFENNSIHKIYRCIVEGRMENKEGKIASKLLFDNKQNKMVISKYGKEAESKYVVVRNLLDETVLDVSIKSGRTHQIRVHLASIGHPVVGDKIYGHEKIRLMLHFRKIGFKHFRDGKMLFFESKSDF</sequence>
<dbReference type="SUPFAM" id="SSF55120">
    <property type="entry name" value="Pseudouridine synthase"/>
    <property type="match status" value="1"/>
</dbReference>
<evidence type="ECO:0000256" key="5">
    <source>
        <dbReference type="RuleBase" id="RU362028"/>
    </source>
</evidence>
<dbReference type="GO" id="GO:0140098">
    <property type="term" value="F:catalytic activity, acting on RNA"/>
    <property type="evidence" value="ECO:0007669"/>
    <property type="project" value="UniProtKB-ARBA"/>
</dbReference>
<dbReference type="AlphaFoldDB" id="A0A449BIU9"/>
<dbReference type="Pfam" id="PF00849">
    <property type="entry name" value="PseudoU_synth_2"/>
    <property type="match status" value="1"/>
</dbReference>
<dbReference type="InterPro" id="IPR020103">
    <property type="entry name" value="PsdUridine_synth_cat_dom_sf"/>
</dbReference>
<name>A0A449BIU9_9MOLU</name>
<organism evidence="7 8">
    <name type="scientific">Acholeplasma hippikon</name>
    <dbReference type="NCBI Taxonomy" id="264636"/>
    <lineage>
        <taxon>Bacteria</taxon>
        <taxon>Bacillati</taxon>
        <taxon>Mycoplasmatota</taxon>
        <taxon>Mollicutes</taxon>
        <taxon>Acholeplasmatales</taxon>
        <taxon>Acholeplasmataceae</taxon>
        <taxon>Acholeplasma</taxon>
    </lineage>
</organism>
<dbReference type="PROSITE" id="PS50889">
    <property type="entry name" value="S4"/>
    <property type="match status" value="1"/>
</dbReference>